<dbReference type="Pfam" id="PF07423">
    <property type="entry name" value="DUF1510"/>
    <property type="match status" value="1"/>
</dbReference>
<feature type="compositionally biased region" description="Acidic residues" evidence="1">
    <location>
        <begin position="49"/>
        <end position="85"/>
    </location>
</feature>
<reference evidence="5" key="1">
    <citation type="journal article" date="2019" name="Int. J. Syst. Evol. Microbiol.">
        <title>The Global Catalogue of Microorganisms (GCM) 10K type strain sequencing project: providing services to taxonomists for standard genome sequencing and annotation.</title>
        <authorList>
            <consortium name="The Broad Institute Genomics Platform"/>
            <consortium name="The Broad Institute Genome Sequencing Center for Infectious Disease"/>
            <person name="Wu L."/>
            <person name="Ma J."/>
        </authorList>
    </citation>
    <scope>NUCLEOTIDE SEQUENCE [LARGE SCALE GENOMIC DNA]</scope>
    <source>
        <strain evidence="5">CCUG 50353</strain>
    </source>
</reference>
<evidence type="ECO:0000313" key="5">
    <source>
        <dbReference type="Proteomes" id="UP001595733"/>
    </source>
</evidence>
<organism evidence="4 5">
    <name type="scientific">Chryseomicrobium palamuruense</name>
    <dbReference type="NCBI Taxonomy" id="682973"/>
    <lineage>
        <taxon>Bacteria</taxon>
        <taxon>Bacillati</taxon>
        <taxon>Bacillota</taxon>
        <taxon>Bacilli</taxon>
        <taxon>Bacillales</taxon>
        <taxon>Caryophanaceae</taxon>
        <taxon>Chryseomicrobium</taxon>
    </lineage>
</organism>
<proteinExistence type="predicted"/>
<keyword evidence="2" id="KW-1133">Transmembrane helix</keyword>
<protein>
    <submittedName>
        <fullName evidence="4">YrrS family protein</fullName>
    </submittedName>
</protein>
<feature type="compositionally biased region" description="Polar residues" evidence="1">
    <location>
        <begin position="135"/>
        <end position="157"/>
    </location>
</feature>
<feature type="region of interest" description="Disordered" evidence="1">
    <location>
        <begin position="49"/>
        <end position="158"/>
    </location>
</feature>
<comment type="caution">
    <text evidence="4">The sequence shown here is derived from an EMBL/GenBank/DDBJ whole genome shotgun (WGS) entry which is preliminary data.</text>
</comment>
<feature type="compositionally biased region" description="Polar residues" evidence="1">
    <location>
        <begin position="114"/>
        <end position="126"/>
    </location>
</feature>
<dbReference type="EMBL" id="JBHSEF010000026">
    <property type="protein sequence ID" value="MFC4356068.1"/>
    <property type="molecule type" value="Genomic_DNA"/>
</dbReference>
<name>A0ABV8V089_9BACL</name>
<dbReference type="InterPro" id="IPR009988">
    <property type="entry name" value="DUF1510"/>
</dbReference>
<dbReference type="Proteomes" id="UP001595733">
    <property type="component" value="Unassembled WGS sequence"/>
</dbReference>
<dbReference type="RefSeq" id="WP_378142624.1">
    <property type="nucleotide sequence ID" value="NZ_JBHSEF010000026.1"/>
</dbReference>
<gene>
    <name evidence="4" type="ORF">ACFO0S_13490</name>
</gene>
<keyword evidence="5" id="KW-1185">Reference proteome</keyword>
<keyword evidence="2" id="KW-0812">Transmembrane</keyword>
<feature type="domain" description="DUF1510" evidence="3">
    <location>
        <begin position="136"/>
        <end position="227"/>
    </location>
</feature>
<feature type="transmembrane region" description="Helical" evidence="2">
    <location>
        <begin position="20"/>
        <end position="40"/>
    </location>
</feature>
<feature type="compositionally biased region" description="Acidic residues" evidence="1">
    <location>
        <begin position="94"/>
        <end position="112"/>
    </location>
</feature>
<sequence>MPIETSRRQQMKKKKKANLLINSLIGIVGVLILITLINLLSNTRDVAEEESLVEEQEQSTEQTEDEGQQEVESEDLTSSELDGADENGNSTDGASEDETTTENATNDEESTAEGDTSSGEVVTEPSTDPIVKEAFTNSAWQPIGTSQTGTHTSSYDPNSVDWAEKVRALSYASGLSEDNMYIKFLGNGGSPQKSIGTITSKDESEKYRVYLEWVDGQGWKPTKVEVLNQLP</sequence>
<evidence type="ECO:0000313" key="4">
    <source>
        <dbReference type="EMBL" id="MFC4356068.1"/>
    </source>
</evidence>
<evidence type="ECO:0000259" key="3">
    <source>
        <dbReference type="Pfam" id="PF07423"/>
    </source>
</evidence>
<accession>A0ABV8V089</accession>
<evidence type="ECO:0000256" key="2">
    <source>
        <dbReference type="SAM" id="Phobius"/>
    </source>
</evidence>
<keyword evidence="2" id="KW-0472">Membrane</keyword>
<evidence type="ECO:0000256" key="1">
    <source>
        <dbReference type="SAM" id="MobiDB-lite"/>
    </source>
</evidence>